<evidence type="ECO:0000256" key="1">
    <source>
        <dbReference type="ARBA" id="ARBA00004651"/>
    </source>
</evidence>
<dbReference type="Pfam" id="PF20730">
    <property type="entry name" value="YetF_N"/>
    <property type="match status" value="1"/>
</dbReference>
<evidence type="ECO:0000259" key="8">
    <source>
        <dbReference type="Pfam" id="PF04239"/>
    </source>
</evidence>
<keyword evidence="6 7" id="KW-0472">Membrane</keyword>
<dbReference type="RefSeq" id="WP_095236585.1">
    <property type="nucleotide sequence ID" value="NZ_JAUPFF010000001.1"/>
</dbReference>
<comment type="caution">
    <text evidence="10">The sequence shown here is derived from an EMBL/GenBank/DDBJ whole genome shotgun (WGS) entry which is preliminary data.</text>
</comment>
<dbReference type="InterPro" id="IPR023090">
    <property type="entry name" value="UPF0702_alpha/beta_dom_sf"/>
</dbReference>
<feature type="domain" description="YetF-like N-terminal transmembrane" evidence="9">
    <location>
        <begin position="5"/>
        <end position="78"/>
    </location>
</feature>
<dbReference type="Pfam" id="PF04239">
    <property type="entry name" value="DUF421"/>
    <property type="match status" value="1"/>
</dbReference>
<evidence type="ECO:0008006" key="12">
    <source>
        <dbReference type="Google" id="ProtNLM"/>
    </source>
</evidence>
<feature type="transmembrane region" description="Helical" evidence="7">
    <location>
        <begin position="36"/>
        <end position="53"/>
    </location>
</feature>
<dbReference type="PANTHER" id="PTHR34582:SF5">
    <property type="entry name" value="UPF0702 TRANSMEMBRANE PROTEIN YETF"/>
    <property type="match status" value="1"/>
</dbReference>
<dbReference type="GO" id="GO:0005886">
    <property type="term" value="C:plasma membrane"/>
    <property type="evidence" value="ECO:0007669"/>
    <property type="project" value="UniProtKB-SubCell"/>
</dbReference>
<feature type="transmembrane region" description="Helical" evidence="7">
    <location>
        <begin position="6"/>
        <end position="24"/>
    </location>
</feature>
<organism evidence="10 11">
    <name type="scientific">Shouchella clausii</name>
    <name type="common">Alkalihalobacillus clausii</name>
    <dbReference type="NCBI Taxonomy" id="79880"/>
    <lineage>
        <taxon>Bacteria</taxon>
        <taxon>Bacillati</taxon>
        <taxon>Bacillota</taxon>
        <taxon>Bacilli</taxon>
        <taxon>Bacillales</taxon>
        <taxon>Bacillaceae</taxon>
        <taxon>Shouchella</taxon>
    </lineage>
</organism>
<dbReference type="PANTHER" id="PTHR34582">
    <property type="entry name" value="UPF0702 TRANSMEMBRANE PROTEIN YCAP"/>
    <property type="match status" value="1"/>
</dbReference>
<evidence type="ECO:0000256" key="3">
    <source>
        <dbReference type="ARBA" id="ARBA00022475"/>
    </source>
</evidence>
<keyword evidence="3" id="KW-1003">Cell membrane</keyword>
<reference evidence="10 11" key="1">
    <citation type="submission" date="2017-07" db="EMBL/GenBank/DDBJ databases">
        <title>Isolation and whole genome analysis of endospore-forming bacteria from heroin.</title>
        <authorList>
            <person name="Kalinowski J."/>
            <person name="Ahrens B."/>
            <person name="Al-Dilaimi A."/>
            <person name="Winkler A."/>
            <person name="Wibberg D."/>
            <person name="Schleenbecker U."/>
            <person name="Ruckert C."/>
            <person name="Wolfel R."/>
            <person name="Grass G."/>
        </authorList>
    </citation>
    <scope>NUCLEOTIDE SEQUENCE [LARGE SCALE GENOMIC DNA]</scope>
    <source>
        <strain evidence="10 11">7539</strain>
    </source>
</reference>
<dbReference type="EMBL" id="NPCC01000009">
    <property type="protein sequence ID" value="PAE89384.1"/>
    <property type="molecule type" value="Genomic_DNA"/>
</dbReference>
<evidence type="ECO:0000256" key="4">
    <source>
        <dbReference type="ARBA" id="ARBA00022692"/>
    </source>
</evidence>
<keyword evidence="5 7" id="KW-1133">Transmembrane helix</keyword>
<comment type="subcellular location">
    <subcellularLocation>
        <location evidence="1">Cell membrane</location>
        <topology evidence="1">Multi-pass membrane protein</topology>
    </subcellularLocation>
</comment>
<evidence type="ECO:0000259" key="9">
    <source>
        <dbReference type="Pfam" id="PF20730"/>
    </source>
</evidence>
<dbReference type="AlphaFoldDB" id="A0A268P0V7"/>
<accession>A0A268P0V7</accession>
<evidence type="ECO:0000313" key="11">
    <source>
        <dbReference type="Proteomes" id="UP000216207"/>
    </source>
</evidence>
<feature type="transmembrane region" description="Helical" evidence="7">
    <location>
        <begin position="59"/>
        <end position="79"/>
    </location>
</feature>
<evidence type="ECO:0000256" key="7">
    <source>
        <dbReference type="SAM" id="Phobius"/>
    </source>
</evidence>
<evidence type="ECO:0000256" key="6">
    <source>
        <dbReference type="ARBA" id="ARBA00023136"/>
    </source>
</evidence>
<keyword evidence="4 7" id="KW-0812">Transmembrane</keyword>
<comment type="similarity">
    <text evidence="2">Belongs to the UPF0702 family.</text>
</comment>
<dbReference type="Proteomes" id="UP000216207">
    <property type="component" value="Unassembled WGS sequence"/>
</dbReference>
<evidence type="ECO:0000256" key="2">
    <source>
        <dbReference type="ARBA" id="ARBA00006448"/>
    </source>
</evidence>
<dbReference type="InterPro" id="IPR048454">
    <property type="entry name" value="YetF_N"/>
</dbReference>
<evidence type="ECO:0000313" key="10">
    <source>
        <dbReference type="EMBL" id="PAE89384.1"/>
    </source>
</evidence>
<dbReference type="InterPro" id="IPR007353">
    <property type="entry name" value="DUF421"/>
</dbReference>
<evidence type="ECO:0000256" key="5">
    <source>
        <dbReference type="ARBA" id="ARBA00022989"/>
    </source>
</evidence>
<protein>
    <recommendedName>
        <fullName evidence="12">DUF421 domain-containing protein</fullName>
    </recommendedName>
</protein>
<proteinExistence type="inferred from homology"/>
<name>A0A268P0V7_SHOCL</name>
<feature type="domain" description="YetF C-terminal" evidence="8">
    <location>
        <begin position="81"/>
        <end position="215"/>
    </location>
</feature>
<sequence length="225" mass="25936">MGELLQTSVELAIGLVALLILTRVMGKTSFAQITPFDFISALILGELVGNAIYDEKVKIGAILFSIFIWGVLLYLMGWLTQKFRKTRKILEGSPSIIIQNGHLNRAEMKKNKLDMNQLQHLLRKQQAFSVREVEHAILETDGTISVLKKSQYDLPTYEDLNVPQKPVYLPVTFINDGAVDWENLHKAGFNENWLKKQLDQQQIDKFEDVFYMEWKQDEGVYIEKM</sequence>
<dbReference type="Gene3D" id="3.30.240.20">
    <property type="entry name" value="bsu07140 like domains"/>
    <property type="match status" value="2"/>
</dbReference>
<gene>
    <name evidence="10" type="ORF">CHH72_08835</name>
</gene>